<sequence length="84" mass="9465">MDPIRSQNLQGHILFYCMQDHEYSILVLDHPTKISYLVGHSVVNINLAEGLNSIITELISELSNDPNLVTFDVSLNSFTPPPHF</sequence>
<reference evidence="2" key="1">
    <citation type="submission" date="2020-08" db="EMBL/GenBank/DDBJ databases">
        <title>Multicomponent nature underlies the extraordinary mechanical properties of spider dragline silk.</title>
        <authorList>
            <person name="Kono N."/>
            <person name="Nakamura H."/>
            <person name="Mori M."/>
            <person name="Yoshida Y."/>
            <person name="Ohtoshi R."/>
            <person name="Malay A.D."/>
            <person name="Moran D.A.P."/>
            <person name="Tomita M."/>
            <person name="Numata K."/>
            <person name="Arakawa K."/>
        </authorList>
    </citation>
    <scope>NUCLEOTIDE SEQUENCE</scope>
</reference>
<name>A0A8X6T593_NEPPI</name>
<gene>
    <name evidence="1" type="ORF">NPIL_319261</name>
    <name evidence="2" type="ORF">NPIL_77641</name>
</gene>
<proteinExistence type="predicted"/>
<dbReference type="AlphaFoldDB" id="A0A8X6T593"/>
<dbReference type="EMBL" id="BMAW01089787">
    <property type="protein sequence ID" value="GFS41514.1"/>
    <property type="molecule type" value="Genomic_DNA"/>
</dbReference>
<comment type="caution">
    <text evidence="2">The sequence shown here is derived from an EMBL/GenBank/DDBJ whole genome shotgun (WGS) entry which is preliminary data.</text>
</comment>
<dbReference type="EMBL" id="BMAW01096372">
    <property type="protein sequence ID" value="GFS74406.1"/>
    <property type="molecule type" value="Genomic_DNA"/>
</dbReference>
<dbReference type="Proteomes" id="UP000887013">
    <property type="component" value="Unassembled WGS sequence"/>
</dbReference>
<organism evidence="2 3">
    <name type="scientific">Nephila pilipes</name>
    <name type="common">Giant wood spider</name>
    <name type="synonym">Nephila maculata</name>
    <dbReference type="NCBI Taxonomy" id="299642"/>
    <lineage>
        <taxon>Eukaryota</taxon>
        <taxon>Metazoa</taxon>
        <taxon>Ecdysozoa</taxon>
        <taxon>Arthropoda</taxon>
        <taxon>Chelicerata</taxon>
        <taxon>Arachnida</taxon>
        <taxon>Araneae</taxon>
        <taxon>Araneomorphae</taxon>
        <taxon>Entelegynae</taxon>
        <taxon>Araneoidea</taxon>
        <taxon>Nephilidae</taxon>
        <taxon>Nephila</taxon>
    </lineage>
</organism>
<evidence type="ECO:0000313" key="2">
    <source>
        <dbReference type="EMBL" id="GFS74406.1"/>
    </source>
</evidence>
<protein>
    <submittedName>
        <fullName evidence="2">Uncharacterized protein</fullName>
    </submittedName>
</protein>
<evidence type="ECO:0000313" key="3">
    <source>
        <dbReference type="Proteomes" id="UP000887013"/>
    </source>
</evidence>
<accession>A0A8X6T593</accession>
<keyword evidence="3" id="KW-1185">Reference proteome</keyword>
<evidence type="ECO:0000313" key="1">
    <source>
        <dbReference type="EMBL" id="GFS41514.1"/>
    </source>
</evidence>